<accession>A0A973WVC3</accession>
<dbReference type="AlphaFoldDB" id="A0A973WVC3"/>
<reference evidence="1" key="1">
    <citation type="submission" date="2020-06" db="EMBL/GenBank/DDBJ databases">
        <title>Whole Genome Sequence of Bradyrhizobium sp. Strain 66S1MB.</title>
        <authorList>
            <person name="Bromfield E."/>
            <person name="Cloutier S."/>
        </authorList>
    </citation>
    <scope>NUCLEOTIDE SEQUENCE</scope>
    <source>
        <strain evidence="1">66S1MB</strain>
    </source>
</reference>
<gene>
    <name evidence="1" type="ORF">HU230_33680</name>
</gene>
<proteinExistence type="predicted"/>
<sequence>MKTLRNLAGRPAAAPLAADDVLEFHAGRMLLLLGVCGGTAGAISGLTKMAKLDFFVRYPEFFSAVASRGKSPRQEEAVEAAMVRHHYGPWDKRYYHLLAYLEARQLITVSLTGGAYRIALTAAGKMAAKQLAGSDAFADLLKHMRQVNDRFGRSTGNQLKTLIYETFGEEVAEQALGTVISGGQR</sequence>
<dbReference type="RefSeq" id="WP_176533646.1">
    <property type="nucleotide sequence ID" value="NZ_CP088022.1"/>
</dbReference>
<organism evidence="1">
    <name type="scientific">Bradyrhizobium quebecense</name>
    <dbReference type="NCBI Taxonomy" id="2748629"/>
    <lineage>
        <taxon>Bacteria</taxon>
        <taxon>Pseudomonadati</taxon>
        <taxon>Pseudomonadota</taxon>
        <taxon>Alphaproteobacteria</taxon>
        <taxon>Hyphomicrobiales</taxon>
        <taxon>Nitrobacteraceae</taxon>
        <taxon>Bradyrhizobium</taxon>
    </lineage>
</organism>
<dbReference type="EMBL" id="JABWSX010000001">
    <property type="protein sequence ID" value="NVL10517.1"/>
    <property type="molecule type" value="Genomic_DNA"/>
</dbReference>
<comment type="caution">
    <text evidence="1">The sequence shown here is derived from an EMBL/GenBank/DDBJ whole genome shotgun (WGS) entry which is preliminary data.</text>
</comment>
<name>A0A973WVC3_9BRAD</name>
<protein>
    <submittedName>
        <fullName evidence="1">Uncharacterized protein</fullName>
    </submittedName>
</protein>
<evidence type="ECO:0000313" key="1">
    <source>
        <dbReference type="EMBL" id="NVL10517.1"/>
    </source>
</evidence>